<name>K0SS06_THAOC</name>
<feature type="compositionally biased region" description="Low complexity" evidence="1">
    <location>
        <begin position="93"/>
        <end position="119"/>
    </location>
</feature>
<gene>
    <name evidence="2" type="ORF">THAOC_11202</name>
</gene>
<proteinExistence type="predicted"/>
<feature type="compositionally biased region" description="Gly residues" evidence="1">
    <location>
        <begin position="34"/>
        <end position="45"/>
    </location>
</feature>
<comment type="caution">
    <text evidence="2">The sequence shown here is derived from an EMBL/GenBank/DDBJ whole genome shotgun (WGS) entry which is preliminary data.</text>
</comment>
<dbReference type="EMBL" id="AGNL01012709">
    <property type="protein sequence ID" value="EJK67729.1"/>
    <property type="molecule type" value="Genomic_DNA"/>
</dbReference>
<dbReference type="Proteomes" id="UP000266841">
    <property type="component" value="Unassembled WGS sequence"/>
</dbReference>
<reference evidence="2 3" key="1">
    <citation type="journal article" date="2012" name="Genome Biol.">
        <title>Genome and low-iron response of an oceanic diatom adapted to chronic iron limitation.</title>
        <authorList>
            <person name="Lommer M."/>
            <person name="Specht M."/>
            <person name="Roy A.S."/>
            <person name="Kraemer L."/>
            <person name="Andreson R."/>
            <person name="Gutowska M.A."/>
            <person name="Wolf J."/>
            <person name="Bergner S.V."/>
            <person name="Schilhabel M.B."/>
            <person name="Klostermeier U.C."/>
            <person name="Beiko R.G."/>
            <person name="Rosenstiel P."/>
            <person name="Hippler M."/>
            <person name="Laroche J."/>
        </authorList>
    </citation>
    <scope>NUCLEOTIDE SEQUENCE [LARGE SCALE GENOMIC DNA]</scope>
    <source>
        <strain evidence="2 3">CCMP1005</strain>
    </source>
</reference>
<feature type="region of interest" description="Disordered" evidence="1">
    <location>
        <begin position="1"/>
        <end position="130"/>
    </location>
</feature>
<organism evidence="2 3">
    <name type="scientific">Thalassiosira oceanica</name>
    <name type="common">Marine diatom</name>
    <dbReference type="NCBI Taxonomy" id="159749"/>
    <lineage>
        <taxon>Eukaryota</taxon>
        <taxon>Sar</taxon>
        <taxon>Stramenopiles</taxon>
        <taxon>Ochrophyta</taxon>
        <taxon>Bacillariophyta</taxon>
        <taxon>Coscinodiscophyceae</taxon>
        <taxon>Thalassiosirophycidae</taxon>
        <taxon>Thalassiosirales</taxon>
        <taxon>Thalassiosiraceae</taxon>
        <taxon>Thalassiosira</taxon>
    </lineage>
</organism>
<protein>
    <submittedName>
        <fullName evidence="2">Uncharacterized protein</fullName>
    </submittedName>
</protein>
<evidence type="ECO:0000313" key="2">
    <source>
        <dbReference type="EMBL" id="EJK67729.1"/>
    </source>
</evidence>
<sequence>MAWHSTAYRATAGSQSKMRKFGLTNMDMEATSGGDSGGGGSGAGDGYPPSFTSRATSGGDRGGDGSGGGDDDFPRPSRPSRPGASARRRRSLAGRPARAWTSSPSATAAITTTAAETATGTGGAAARRRP</sequence>
<evidence type="ECO:0000313" key="3">
    <source>
        <dbReference type="Proteomes" id="UP000266841"/>
    </source>
</evidence>
<keyword evidence="3" id="KW-1185">Reference proteome</keyword>
<feature type="non-terminal residue" evidence="2">
    <location>
        <position position="130"/>
    </location>
</feature>
<dbReference type="AlphaFoldDB" id="K0SS06"/>
<evidence type="ECO:0000256" key="1">
    <source>
        <dbReference type="SAM" id="MobiDB-lite"/>
    </source>
</evidence>
<accession>K0SS06</accession>